<keyword evidence="5 9" id="KW-0812">Transmembrane</keyword>
<evidence type="ECO:0000256" key="9">
    <source>
        <dbReference type="SAM" id="Phobius"/>
    </source>
</evidence>
<evidence type="ECO:0000256" key="2">
    <source>
        <dbReference type="ARBA" id="ARBA00022448"/>
    </source>
</evidence>
<dbReference type="KEGG" id="ddf:DEFDS_2070"/>
<keyword evidence="12" id="KW-1185">Reference proteome</keyword>
<keyword evidence="7 9" id="KW-0472">Membrane</keyword>
<dbReference type="Proteomes" id="UP000001520">
    <property type="component" value="Chromosome"/>
</dbReference>
<dbReference type="InterPro" id="IPR055348">
    <property type="entry name" value="DctQ"/>
</dbReference>
<feature type="transmembrane region" description="Helical" evidence="9">
    <location>
        <begin position="137"/>
        <end position="159"/>
    </location>
</feature>
<evidence type="ECO:0000256" key="5">
    <source>
        <dbReference type="ARBA" id="ARBA00022692"/>
    </source>
</evidence>
<protein>
    <submittedName>
        <fullName evidence="11">C4-dicarboxylate transporter, small subunit</fullName>
    </submittedName>
</protein>
<dbReference type="Pfam" id="PF04290">
    <property type="entry name" value="DctQ"/>
    <property type="match status" value="1"/>
</dbReference>
<keyword evidence="3" id="KW-1003">Cell membrane</keyword>
<dbReference type="InterPro" id="IPR007387">
    <property type="entry name" value="TRAP_DctQ"/>
</dbReference>
<proteinExistence type="inferred from homology"/>
<keyword evidence="2" id="KW-0813">Transport</keyword>
<comment type="similarity">
    <text evidence="8">Belongs to the TRAP transporter small permease family.</text>
</comment>
<gene>
    <name evidence="11" type="ordered locus">DEFDS_2070</name>
</gene>
<keyword evidence="6 9" id="KW-1133">Transmembrane helix</keyword>
<feature type="transmembrane region" description="Helical" evidence="9">
    <location>
        <begin position="91"/>
        <end position="111"/>
    </location>
</feature>
<name>D3P9X9_DEFDS</name>
<dbReference type="STRING" id="639282.DEFDS_2070"/>
<evidence type="ECO:0000313" key="11">
    <source>
        <dbReference type="EMBL" id="BAI81519.1"/>
    </source>
</evidence>
<organism evidence="11 12">
    <name type="scientific">Deferribacter desulfuricans (strain DSM 14783 / JCM 11476 / NBRC 101012 / SSM1)</name>
    <dbReference type="NCBI Taxonomy" id="639282"/>
    <lineage>
        <taxon>Bacteria</taxon>
        <taxon>Pseudomonadati</taxon>
        <taxon>Deferribacterota</taxon>
        <taxon>Deferribacteres</taxon>
        <taxon>Deferribacterales</taxon>
        <taxon>Deferribacteraceae</taxon>
        <taxon>Deferribacter</taxon>
    </lineage>
</organism>
<feature type="transmembrane region" description="Helical" evidence="9">
    <location>
        <begin position="53"/>
        <end position="70"/>
    </location>
</feature>
<keyword evidence="4" id="KW-0997">Cell inner membrane</keyword>
<dbReference type="eggNOG" id="COG4665">
    <property type="taxonomic scope" value="Bacteria"/>
</dbReference>
<dbReference type="HOGENOM" id="CLU_086356_2_2_0"/>
<evidence type="ECO:0000256" key="8">
    <source>
        <dbReference type="ARBA" id="ARBA00038436"/>
    </source>
</evidence>
<evidence type="ECO:0000256" key="4">
    <source>
        <dbReference type="ARBA" id="ARBA00022519"/>
    </source>
</evidence>
<evidence type="ECO:0000256" key="7">
    <source>
        <dbReference type="ARBA" id="ARBA00023136"/>
    </source>
</evidence>
<dbReference type="RefSeq" id="WP_013008764.1">
    <property type="nucleotide sequence ID" value="NC_013939.1"/>
</dbReference>
<dbReference type="GO" id="GO:0005886">
    <property type="term" value="C:plasma membrane"/>
    <property type="evidence" value="ECO:0007669"/>
    <property type="project" value="UniProtKB-SubCell"/>
</dbReference>
<evidence type="ECO:0000256" key="6">
    <source>
        <dbReference type="ARBA" id="ARBA00022989"/>
    </source>
</evidence>
<dbReference type="PANTHER" id="PTHR35011">
    <property type="entry name" value="2,3-DIKETO-L-GULONATE TRAP TRANSPORTER SMALL PERMEASE PROTEIN YIAM"/>
    <property type="match status" value="1"/>
</dbReference>
<dbReference type="PANTHER" id="PTHR35011:SF4">
    <property type="entry name" value="SLL1102 PROTEIN"/>
    <property type="match status" value="1"/>
</dbReference>
<reference evidence="11 12" key="1">
    <citation type="journal article" date="2010" name="DNA Res.">
        <title>Bacterial lifestyle in a deep-sea hydrothermal vent chimney revealed by the genome sequence of the thermophilic bacterium Deferribacter desulfuricans SSM1.</title>
        <authorList>
            <person name="Takaki Y."/>
            <person name="Shimamura S."/>
            <person name="Nakagawa S."/>
            <person name="Fukuhara Y."/>
            <person name="Horikawa H."/>
            <person name="Ankai A."/>
            <person name="Harada T."/>
            <person name="Hosoyama A."/>
            <person name="Oguchi A."/>
            <person name="Fukui S."/>
            <person name="Fujita N."/>
            <person name="Takami H."/>
            <person name="Takai K."/>
        </authorList>
    </citation>
    <scope>NUCLEOTIDE SEQUENCE [LARGE SCALE GENOMIC DNA]</scope>
    <source>
        <strain evidence="12">DSM 14783 / JCM 11476 / NBRC 101012 / SSM1</strain>
    </source>
</reference>
<evidence type="ECO:0000259" key="10">
    <source>
        <dbReference type="Pfam" id="PF04290"/>
    </source>
</evidence>
<accession>D3P9X9</accession>
<evidence type="ECO:0000313" key="12">
    <source>
        <dbReference type="Proteomes" id="UP000001520"/>
    </source>
</evidence>
<dbReference type="AlphaFoldDB" id="D3P9X9"/>
<comment type="subcellular location">
    <subcellularLocation>
        <location evidence="1">Cell inner membrane</location>
        <topology evidence="1">Multi-pass membrane protein</topology>
    </subcellularLocation>
</comment>
<feature type="domain" description="Tripartite ATP-independent periplasmic transporters DctQ component" evidence="10">
    <location>
        <begin position="29"/>
        <end position="161"/>
    </location>
</feature>
<dbReference type="EMBL" id="AP011529">
    <property type="protein sequence ID" value="BAI81519.1"/>
    <property type="molecule type" value="Genomic_DNA"/>
</dbReference>
<evidence type="ECO:0000256" key="1">
    <source>
        <dbReference type="ARBA" id="ARBA00004429"/>
    </source>
</evidence>
<sequence>MKLMAKIMKLIDTFNEKFGLLVTWLSTLMVLVVCYDVTTRYLFNKSSVAVQELEWHLFGFLFLLGAAYTLKHDRHVRVDVIYDKLSEKKKALIDIIGTIFFLIPFSLLVIYTSKNFVINSFLIKEGSPNPGGLPYRFILKSAIPVGFFLVLLQGISMLIKNFFILTDKQEYLKGADND</sequence>
<evidence type="ECO:0000256" key="3">
    <source>
        <dbReference type="ARBA" id="ARBA00022475"/>
    </source>
</evidence>